<reference evidence="8" key="1">
    <citation type="submission" date="2021-06" db="EMBL/GenBank/DDBJ databases">
        <authorList>
            <person name="Kallberg Y."/>
            <person name="Tangrot J."/>
            <person name="Rosling A."/>
        </authorList>
    </citation>
    <scope>NUCLEOTIDE SEQUENCE</scope>
    <source>
        <strain evidence="8">FL966</strain>
    </source>
</reference>
<evidence type="ECO:0000259" key="7">
    <source>
        <dbReference type="PROSITE" id="PS50011"/>
    </source>
</evidence>
<keyword evidence="6" id="KW-0328">Glycosyltransferase</keyword>
<dbReference type="GO" id="GO:0006031">
    <property type="term" value="P:chitin biosynthetic process"/>
    <property type="evidence" value="ECO:0007669"/>
    <property type="project" value="UniProtKB-UniRule"/>
</dbReference>
<evidence type="ECO:0000256" key="1">
    <source>
        <dbReference type="ARBA" id="ARBA00022679"/>
    </source>
</evidence>
<sequence>MATGSDVKVNNRDEQRLENPSYEYLRRLEEYLDELGITRFDSSQFKFDNVIGHGGFAVVYHDKLQGTNYAIKRLKNNIYLDDEAFKRIRREIKYHCKVDHHPNVIRFYGFSKGAQMGDFMLILQYADGGNLRDHLQTKQELNYYKISWTELIRIATEITRGLEHLHNNGIIHRDLHSKNILINEGKALIADFGISRQLNGSTTSSSAVIGMIAYIDPQCLKKENRQNKKSDIYSLGVIFWELTSGIPPFNNLNDSVTVIMELMNGTREKMIESTPLDYANLYNRCWSSFPDQRPTLNEILIELEKLSTETSIEFIINDISTKIDISSEFTSMRYTACTSKPDKFKKDNFTLRQIEYKPSRETELFILITLNEEDEVQLSRTLNGVIENIAYLCSLKDSEIWNENGWKKIVVCIISNGRDNINEHTLAYLASLGVYQRDIAKTRLDNKVVRAHIYEYTTQISIQCSKKAIIKKTINDGIFPTQILFCLKEKEKDNADSFQWFFNAFCPILNPKICVLIKAGVKPGDRSIYKLWKAFLKPQVAGACGKLVAMKDKSWCQLLNPVIGAQIFDHEISNILDKPSEAILGYIQSLPEEFSAYRYLSLQDVTNNDESTPSLSASYLKYNYLLCFDLISKHNRSWILYYESSSQAEIDIPTNLPEFIDQQRFFAFNNTLNNLKPTSPTEIESIVSFKDVLGKDVVKISLPIEINNSWLDSEIWNTLNQKHKSKKKGLKNHYHHIKVFSRWVILFWFLTNSGLALGLILADQSINIELAELGLTKMKLADVSVKIDKKMKLRLAIKKLDRMVKKDNNQIDK</sequence>
<dbReference type="PRINTS" id="PR00109">
    <property type="entry name" value="TYRKINASE"/>
</dbReference>
<dbReference type="InterPro" id="IPR011009">
    <property type="entry name" value="Kinase-like_dom_sf"/>
</dbReference>
<dbReference type="SUPFAM" id="SSF56112">
    <property type="entry name" value="Protein kinase-like (PK-like)"/>
    <property type="match status" value="1"/>
</dbReference>
<dbReference type="InterPro" id="IPR001245">
    <property type="entry name" value="Ser-Thr/Tyr_kinase_cat_dom"/>
</dbReference>
<dbReference type="SMART" id="SM00220">
    <property type="entry name" value="S_TKc"/>
    <property type="match status" value="1"/>
</dbReference>
<dbReference type="GO" id="GO:0005524">
    <property type="term" value="F:ATP binding"/>
    <property type="evidence" value="ECO:0007669"/>
    <property type="project" value="UniProtKB-KW"/>
</dbReference>
<dbReference type="Pfam" id="PF00069">
    <property type="entry name" value="Pkinase"/>
    <property type="match status" value="1"/>
</dbReference>
<dbReference type="EC" id="2.4.1.16" evidence="6"/>
<evidence type="ECO:0000313" key="8">
    <source>
        <dbReference type="EMBL" id="CAG8578292.1"/>
    </source>
</evidence>
<keyword evidence="6" id="KW-0472">Membrane</keyword>
<dbReference type="Gene3D" id="1.10.510.10">
    <property type="entry name" value="Transferase(Phosphotransferase) domain 1"/>
    <property type="match status" value="1"/>
</dbReference>
<dbReference type="AlphaFoldDB" id="A0A9N9G585"/>
<dbReference type="PROSITE" id="PS50011">
    <property type="entry name" value="PROTEIN_KINASE_DOM"/>
    <property type="match status" value="1"/>
</dbReference>
<dbReference type="InterPro" id="IPR013616">
    <property type="entry name" value="Chitin_synth_N"/>
</dbReference>
<comment type="subcellular location">
    <subcellularLocation>
        <location evidence="6">Cell membrane</location>
        <topology evidence="6">Multi-pass membrane protein</topology>
    </subcellularLocation>
</comment>
<evidence type="ECO:0000313" key="9">
    <source>
        <dbReference type="Proteomes" id="UP000789759"/>
    </source>
</evidence>
<keyword evidence="4" id="KW-0067">ATP-binding</keyword>
<dbReference type="Pfam" id="PF08407">
    <property type="entry name" value="Chitin_synth_1N"/>
    <property type="match status" value="1"/>
</dbReference>
<dbReference type="Proteomes" id="UP000789759">
    <property type="component" value="Unassembled WGS sequence"/>
</dbReference>
<dbReference type="GO" id="GO:0071555">
    <property type="term" value="P:cell wall organization"/>
    <property type="evidence" value="ECO:0007669"/>
    <property type="project" value="UniProtKB-KW"/>
</dbReference>
<dbReference type="InterPro" id="IPR000719">
    <property type="entry name" value="Prot_kinase_dom"/>
</dbReference>
<evidence type="ECO:0000256" key="2">
    <source>
        <dbReference type="ARBA" id="ARBA00022741"/>
    </source>
</evidence>
<dbReference type="PANTHER" id="PTHR44329">
    <property type="entry name" value="SERINE/THREONINE-PROTEIN KINASE TNNI3K-RELATED"/>
    <property type="match status" value="1"/>
</dbReference>
<name>A0A9N9G585_9GLOM</name>
<dbReference type="InterPro" id="IPR051681">
    <property type="entry name" value="Ser/Thr_Kinases-Pseudokinases"/>
</dbReference>
<comment type="caution">
    <text evidence="8">The sequence shown here is derived from an EMBL/GenBank/DDBJ whole genome shotgun (WGS) entry which is preliminary data.</text>
</comment>
<proteinExistence type="inferred from homology"/>
<evidence type="ECO:0000256" key="5">
    <source>
        <dbReference type="ARBA" id="ARBA00022989"/>
    </source>
</evidence>
<gene>
    <name evidence="8" type="ORF">CPELLU_LOCUS5967</name>
</gene>
<organism evidence="8 9">
    <name type="scientific">Cetraspora pellucida</name>
    <dbReference type="NCBI Taxonomy" id="1433469"/>
    <lineage>
        <taxon>Eukaryota</taxon>
        <taxon>Fungi</taxon>
        <taxon>Fungi incertae sedis</taxon>
        <taxon>Mucoromycota</taxon>
        <taxon>Glomeromycotina</taxon>
        <taxon>Glomeromycetes</taxon>
        <taxon>Diversisporales</taxon>
        <taxon>Gigasporaceae</taxon>
        <taxon>Cetraspora</taxon>
    </lineage>
</organism>
<evidence type="ECO:0000256" key="4">
    <source>
        <dbReference type="ARBA" id="ARBA00022840"/>
    </source>
</evidence>
<keyword evidence="1 6" id="KW-0808">Transferase</keyword>
<evidence type="ECO:0000256" key="6">
    <source>
        <dbReference type="RuleBase" id="RU366040"/>
    </source>
</evidence>
<dbReference type="GO" id="GO:0004100">
    <property type="term" value="F:chitin synthase activity"/>
    <property type="evidence" value="ECO:0007669"/>
    <property type="project" value="UniProtKB-UniRule"/>
</dbReference>
<protein>
    <recommendedName>
        <fullName evidence="6">Chitin synthase</fullName>
        <ecNumber evidence="6">2.4.1.16</ecNumber>
    </recommendedName>
</protein>
<keyword evidence="6" id="KW-0812">Transmembrane</keyword>
<feature type="domain" description="Protein kinase" evidence="7">
    <location>
        <begin position="45"/>
        <end position="315"/>
    </location>
</feature>
<keyword evidence="6" id="KW-0961">Cell wall biogenesis/degradation</keyword>
<keyword evidence="6" id="KW-1003">Cell membrane</keyword>
<evidence type="ECO:0000256" key="3">
    <source>
        <dbReference type="ARBA" id="ARBA00022777"/>
    </source>
</evidence>
<dbReference type="GO" id="GO:0005886">
    <property type="term" value="C:plasma membrane"/>
    <property type="evidence" value="ECO:0007669"/>
    <property type="project" value="UniProtKB-SubCell"/>
</dbReference>
<dbReference type="Pfam" id="PF01644">
    <property type="entry name" value="Chitin_synth_1"/>
    <property type="match status" value="1"/>
</dbReference>
<keyword evidence="3" id="KW-0418">Kinase</keyword>
<keyword evidence="9" id="KW-1185">Reference proteome</keyword>
<dbReference type="GO" id="GO:0004674">
    <property type="term" value="F:protein serine/threonine kinase activity"/>
    <property type="evidence" value="ECO:0007669"/>
    <property type="project" value="TreeGrafter"/>
</dbReference>
<accession>A0A9N9G585</accession>
<dbReference type="PANTHER" id="PTHR44329:SF288">
    <property type="entry name" value="MITOGEN-ACTIVATED PROTEIN KINASE KINASE KINASE 20"/>
    <property type="match status" value="1"/>
</dbReference>
<comment type="catalytic activity">
    <reaction evidence="6">
        <text>[(1-&gt;4)-N-acetyl-beta-D-glucosaminyl](n) + UDP-N-acetyl-alpha-D-glucosamine = [(1-&gt;4)-N-acetyl-beta-D-glucosaminyl](n+1) + UDP + H(+)</text>
        <dbReference type="Rhea" id="RHEA:16637"/>
        <dbReference type="Rhea" id="RHEA-COMP:9593"/>
        <dbReference type="Rhea" id="RHEA-COMP:9595"/>
        <dbReference type="ChEBI" id="CHEBI:15378"/>
        <dbReference type="ChEBI" id="CHEBI:17029"/>
        <dbReference type="ChEBI" id="CHEBI:57705"/>
        <dbReference type="ChEBI" id="CHEBI:58223"/>
        <dbReference type="EC" id="2.4.1.16"/>
    </reaction>
</comment>
<dbReference type="EMBL" id="CAJVQA010003582">
    <property type="protein sequence ID" value="CAG8578292.1"/>
    <property type="molecule type" value="Genomic_DNA"/>
</dbReference>
<feature type="transmembrane region" description="Helical" evidence="6">
    <location>
        <begin position="740"/>
        <end position="762"/>
    </location>
</feature>
<comment type="function">
    <text evidence="6">Polymerizes chitin, a structural polymer of the cell wall and septum, by transferring the sugar moiety of UDP-GlcNAc to the non-reducing end of the growing chitin polymer.</text>
</comment>
<comment type="similarity">
    <text evidence="6">Belongs to the chitin synthase family.</text>
</comment>
<dbReference type="OrthoDB" id="2432009at2759"/>
<feature type="non-terminal residue" evidence="8">
    <location>
        <position position="813"/>
    </location>
</feature>
<comment type="caution">
    <text evidence="6">Lacks conserved residue(s) required for the propagation of feature annotation.</text>
</comment>
<keyword evidence="5 6" id="KW-1133">Transmembrane helix</keyword>
<keyword evidence="2" id="KW-0547">Nucleotide-binding</keyword>